<evidence type="ECO:0000256" key="1">
    <source>
        <dbReference type="ARBA" id="ARBA00038310"/>
    </source>
</evidence>
<dbReference type="OrthoDB" id="9787654at2"/>
<dbReference type="AlphaFoldDB" id="A0A437JBB4"/>
<protein>
    <submittedName>
        <fullName evidence="3">Amidohydrolase</fullName>
    </submittedName>
</protein>
<accession>A0A437JBB4</accession>
<gene>
    <name evidence="3" type="ORF">ENE74_00720</name>
</gene>
<comment type="caution">
    <text evidence="3">The sequence shown here is derived from an EMBL/GenBank/DDBJ whole genome shotgun (WGS) entry which is preliminary data.</text>
</comment>
<dbReference type="InterPro" id="IPR006311">
    <property type="entry name" value="TAT_signal"/>
</dbReference>
<dbReference type="InterPro" id="IPR032466">
    <property type="entry name" value="Metal_Hydrolase"/>
</dbReference>
<dbReference type="EMBL" id="RZUL01000001">
    <property type="protein sequence ID" value="RVT43197.1"/>
    <property type="molecule type" value="Genomic_DNA"/>
</dbReference>
<evidence type="ECO:0000259" key="2">
    <source>
        <dbReference type="Pfam" id="PF04909"/>
    </source>
</evidence>
<dbReference type="Proteomes" id="UP000282977">
    <property type="component" value="Unassembled WGS sequence"/>
</dbReference>
<dbReference type="PROSITE" id="PS51318">
    <property type="entry name" value="TAT"/>
    <property type="match status" value="1"/>
</dbReference>
<name>A0A437JBB4_9SPHN</name>
<dbReference type="RefSeq" id="WP_127688733.1">
    <property type="nucleotide sequence ID" value="NZ_RZUL01000001.1"/>
</dbReference>
<dbReference type="GO" id="GO:0016787">
    <property type="term" value="F:hydrolase activity"/>
    <property type="evidence" value="ECO:0007669"/>
    <property type="project" value="UniProtKB-KW"/>
</dbReference>
<reference evidence="3 4" key="1">
    <citation type="submission" date="2019-01" db="EMBL/GenBank/DDBJ databases">
        <authorList>
            <person name="Chen W.-M."/>
        </authorList>
    </citation>
    <scope>NUCLEOTIDE SEQUENCE [LARGE SCALE GENOMIC DNA]</scope>
    <source>
        <strain evidence="3 4">TLA-22</strain>
    </source>
</reference>
<dbReference type="PANTHER" id="PTHR43569">
    <property type="entry name" value="AMIDOHYDROLASE"/>
    <property type="match status" value="1"/>
</dbReference>
<comment type="similarity">
    <text evidence="1">Belongs to the metallo-dependent hydrolases superfamily.</text>
</comment>
<keyword evidence="3" id="KW-0378">Hydrolase</keyword>
<evidence type="ECO:0000313" key="4">
    <source>
        <dbReference type="Proteomes" id="UP000282977"/>
    </source>
</evidence>
<dbReference type="Gene3D" id="3.20.20.140">
    <property type="entry name" value="Metal-dependent hydrolases"/>
    <property type="match status" value="1"/>
</dbReference>
<evidence type="ECO:0000313" key="3">
    <source>
        <dbReference type="EMBL" id="RVT43197.1"/>
    </source>
</evidence>
<dbReference type="InterPro" id="IPR006680">
    <property type="entry name" value="Amidohydro-rel"/>
</dbReference>
<dbReference type="InterPro" id="IPR052350">
    <property type="entry name" value="Metallo-dep_Lactonases"/>
</dbReference>
<dbReference type="Pfam" id="PF04909">
    <property type="entry name" value="Amidohydro_2"/>
    <property type="match status" value="1"/>
</dbReference>
<feature type="domain" description="Amidohydrolase-related" evidence="2">
    <location>
        <begin position="40"/>
        <end position="314"/>
    </location>
</feature>
<proteinExistence type="inferred from homology"/>
<sequence length="327" mass="35993">MADDAAFALSRRSLLAGGAATIAGAAPVMAQTRARATPMVDTHIHLFDPTRPQGAPYRGPKTAVSYATGASPALYRQVMRRHPVVAAIHVDASPWVEDNLWALQQAARDPIMVGVIGNFRIEAPDFAEIFTRHAKDPLLRGLRYGNLWRYDIVAQARQSVFIDGLKRVADADLVLDTANPRLDLLQAVVRISDAVPHLRVVIDHLCKFDPAPAEMAAYDGVLREMAARPNLFVKLSSSLHAGHVSPRMIDHKARLDQLFETFGAGRVLFASDWPNVEGDGPVDVAIAIVQDYFALKSAEDRRRFFWGNAIQAYKWAPRTAAQRALFG</sequence>
<organism evidence="3 4">
    <name type="scientific">Sphingobium algorifonticola</name>
    <dbReference type="NCBI Taxonomy" id="2008318"/>
    <lineage>
        <taxon>Bacteria</taxon>
        <taxon>Pseudomonadati</taxon>
        <taxon>Pseudomonadota</taxon>
        <taxon>Alphaproteobacteria</taxon>
        <taxon>Sphingomonadales</taxon>
        <taxon>Sphingomonadaceae</taxon>
        <taxon>Sphingobium</taxon>
    </lineage>
</organism>
<dbReference type="SUPFAM" id="SSF51556">
    <property type="entry name" value="Metallo-dependent hydrolases"/>
    <property type="match status" value="1"/>
</dbReference>
<dbReference type="PANTHER" id="PTHR43569:SF2">
    <property type="entry name" value="AMIDOHYDROLASE-RELATED DOMAIN-CONTAINING PROTEIN"/>
    <property type="match status" value="1"/>
</dbReference>
<keyword evidence="4" id="KW-1185">Reference proteome</keyword>